<evidence type="ECO:0000256" key="2">
    <source>
        <dbReference type="SAM" id="Phobius"/>
    </source>
</evidence>
<reference evidence="3" key="1">
    <citation type="submission" date="2010-06" db="EMBL/GenBank/DDBJ databases">
        <authorList>
            <person name="Muzny D."/>
            <person name="Qin X."/>
            <person name="Buhay C."/>
            <person name="Dugan-Rocha S."/>
            <person name="Ding Y."/>
            <person name="Chen G."/>
            <person name="Hawes A."/>
            <person name="Holder M."/>
            <person name="Jhangiani S."/>
            <person name="Johnson A."/>
            <person name="Khan Z."/>
            <person name="Li Z."/>
            <person name="Liu W."/>
            <person name="Liu X."/>
            <person name="Perez L."/>
            <person name="Shen H."/>
            <person name="Wang Q."/>
            <person name="Watt J."/>
            <person name="Xi L."/>
            <person name="Xin Y."/>
            <person name="Zhou J."/>
            <person name="Deng J."/>
            <person name="Jiang H."/>
            <person name="Liu Y."/>
            <person name="Qu J."/>
            <person name="Song X.-Z."/>
            <person name="Zhang L."/>
            <person name="Villasana D."/>
            <person name="Johnson A."/>
            <person name="Liu J."/>
            <person name="Liyanage D."/>
            <person name="Lorensuhewa L."/>
            <person name="Robinson T."/>
            <person name="Song A."/>
            <person name="Song B.-B."/>
            <person name="Dinh H."/>
            <person name="Thornton R."/>
            <person name="Coyle M."/>
            <person name="Francisco L."/>
            <person name="Jackson L."/>
            <person name="Javaid M."/>
            <person name="Korchina V."/>
            <person name="Kovar C."/>
            <person name="Mata R."/>
            <person name="Mathew T."/>
            <person name="Ngo R."/>
            <person name="Nguyen L."/>
            <person name="Nguyen N."/>
            <person name="Okwuonu G."/>
            <person name="Ongeri F."/>
            <person name="Pham C."/>
            <person name="Simmons D."/>
            <person name="Wilczek-Boney K."/>
            <person name="Hale W."/>
            <person name="Jakkamsetti A."/>
            <person name="Pham P."/>
            <person name="Ruth R."/>
            <person name="San Lucas F."/>
            <person name="Warren J."/>
            <person name="Zhang J."/>
            <person name="Zhao Z."/>
            <person name="Zhou C."/>
            <person name="Zhu D."/>
            <person name="Lee S."/>
            <person name="Bess C."/>
            <person name="Blankenburg K."/>
            <person name="Forbes L."/>
            <person name="Fu Q."/>
            <person name="Gubbala S."/>
            <person name="Hirani K."/>
            <person name="Jayaseelan J.C."/>
            <person name="Lara F."/>
            <person name="Munidasa M."/>
            <person name="Palculict T."/>
            <person name="Patil S."/>
            <person name="Pu L.-L."/>
            <person name="Saada N."/>
            <person name="Tang L."/>
            <person name="Weissenberger G."/>
            <person name="Zhu Y."/>
            <person name="Hemphill L."/>
            <person name="Shang Y."/>
            <person name="Youmans B."/>
            <person name="Ayvaz T."/>
            <person name="Ross M."/>
            <person name="Santibanez J."/>
            <person name="Aqrawi P."/>
            <person name="Gross S."/>
            <person name="Joshi V."/>
            <person name="Fowler G."/>
            <person name="Nazareth L."/>
            <person name="Reid J."/>
            <person name="Worley K."/>
            <person name="Petrosino J."/>
            <person name="Highlander S."/>
            <person name="Gibbs R."/>
        </authorList>
    </citation>
    <scope>NUCLEOTIDE SEQUENCE [LARGE SCALE GENOMIC DNA]</scope>
    <source>
        <strain evidence="3">DSM 20601</strain>
    </source>
</reference>
<protein>
    <submittedName>
        <fullName evidence="3">Accessory protein regulator protein C</fullName>
    </submittedName>
</protein>
<dbReference type="PANTHER" id="PTHR40448:SF1">
    <property type="entry name" value="TWO-COMPONENT SENSOR HISTIDINE KINASE"/>
    <property type="match status" value="1"/>
</dbReference>
<keyword evidence="4" id="KW-1185">Reference proteome</keyword>
<dbReference type="GO" id="GO:0042802">
    <property type="term" value="F:identical protein binding"/>
    <property type="evidence" value="ECO:0007669"/>
    <property type="project" value="TreeGrafter"/>
</dbReference>
<sequence>MLGILVGTIQILAMFFGVQILANSKYNKLEGAGTLVLALCALPLFGLIKYWATFLLALILAISLFIKNRRVIYSISIALLTVILLVVSDSITNLVLIEMSGLDFQKASSSLFSRLIYSLVMFLIVIGLALLIRKLLNHFRLERFIEYRKYGYILFTIIVITVIAFYVNIYAGSMAGFSTRVLQSNTLLFTGYVLVLAVIVTIILRVATREIQMQNQKQQMEQLQEYVETLEVLHKDMRVF</sequence>
<feature type="transmembrane region" description="Helical" evidence="2">
    <location>
        <begin position="189"/>
        <end position="207"/>
    </location>
</feature>
<dbReference type="PANTHER" id="PTHR40448">
    <property type="entry name" value="TWO-COMPONENT SENSOR HISTIDINE KINASE"/>
    <property type="match status" value="1"/>
</dbReference>
<dbReference type="eggNOG" id="COG3290">
    <property type="taxonomic scope" value="Bacteria"/>
</dbReference>
<dbReference type="HOGENOM" id="CLU_1155305_0_0_9"/>
<keyword evidence="2" id="KW-0812">Transmembrane</keyword>
<keyword evidence="2" id="KW-0472">Membrane</keyword>
<feature type="transmembrane region" description="Helical" evidence="2">
    <location>
        <begin position="111"/>
        <end position="132"/>
    </location>
</feature>
<dbReference type="EMBL" id="ACCR02000002">
    <property type="protein sequence ID" value="EFI85067.1"/>
    <property type="molecule type" value="Genomic_DNA"/>
</dbReference>
<feature type="transmembrane region" description="Helical" evidence="2">
    <location>
        <begin position="71"/>
        <end position="91"/>
    </location>
</feature>
<evidence type="ECO:0000256" key="1">
    <source>
        <dbReference type="SAM" id="Coils"/>
    </source>
</evidence>
<name>D7UUZ1_LISGR</name>
<dbReference type="STRING" id="525367.HMPREF0556_10266"/>
<feature type="coiled-coil region" evidence="1">
    <location>
        <begin position="206"/>
        <end position="233"/>
    </location>
</feature>
<dbReference type="Proteomes" id="UP000010119">
    <property type="component" value="Unassembled WGS sequence"/>
</dbReference>
<evidence type="ECO:0000313" key="4">
    <source>
        <dbReference type="Proteomes" id="UP000010119"/>
    </source>
</evidence>
<keyword evidence="1" id="KW-0175">Coiled coil</keyword>
<organism evidence="3 4">
    <name type="scientific">Listeria grayi DSM 20601</name>
    <dbReference type="NCBI Taxonomy" id="525367"/>
    <lineage>
        <taxon>Bacteria</taxon>
        <taxon>Bacillati</taxon>
        <taxon>Bacillota</taxon>
        <taxon>Bacilli</taxon>
        <taxon>Bacillales</taxon>
        <taxon>Listeriaceae</taxon>
        <taxon>Listeria</taxon>
    </lineage>
</organism>
<feature type="transmembrane region" description="Helical" evidence="2">
    <location>
        <begin position="32"/>
        <end position="59"/>
    </location>
</feature>
<dbReference type="RefSeq" id="WP_003756729.1">
    <property type="nucleotide sequence ID" value="NZ_GL538352.1"/>
</dbReference>
<evidence type="ECO:0000313" key="3">
    <source>
        <dbReference type="EMBL" id="EFI85067.1"/>
    </source>
</evidence>
<comment type="caution">
    <text evidence="3">The sequence shown here is derived from an EMBL/GenBank/DDBJ whole genome shotgun (WGS) entry which is preliminary data.</text>
</comment>
<keyword evidence="2" id="KW-1133">Transmembrane helix</keyword>
<dbReference type="AlphaFoldDB" id="D7UUZ1"/>
<feature type="transmembrane region" description="Helical" evidence="2">
    <location>
        <begin position="152"/>
        <end position="169"/>
    </location>
</feature>
<gene>
    <name evidence="3" type="primary">agrC</name>
    <name evidence="3" type="ORF">HMPREF0556_10266</name>
</gene>
<proteinExistence type="predicted"/>
<accession>D7UUZ1</accession>